<dbReference type="CDD" id="cd04301">
    <property type="entry name" value="NAT_SF"/>
    <property type="match status" value="1"/>
</dbReference>
<evidence type="ECO:0000313" key="9">
    <source>
        <dbReference type="EMBL" id="KXZ73827.1"/>
    </source>
</evidence>
<accession>A0A137Y791</accession>
<comment type="function">
    <text evidence="8">Catalyzes the acetylation of L-2,4-diaminobutyrate (DABA) to gamma-N-acetyl-alpha,gamma-diaminobutyric acid (ADABA) with acetyl coenzyme A.</text>
</comment>
<evidence type="ECO:0000256" key="8">
    <source>
        <dbReference type="RuleBase" id="RU365045"/>
    </source>
</evidence>
<keyword evidence="5 8" id="KW-0808">Transferase</keyword>
<dbReference type="UniPathway" id="UPA00067">
    <property type="reaction ID" value="UER00122"/>
</dbReference>
<sequence>MEALSRQSIRSTKQSIIHQLNQYNVRNFQPQDVREVHALIQSCPSLDLNSLYAYALLAEHHTDTCFVAYDHKGQICGAVTGYICPEEPDTYFLWQIAVSPTVQGKGIGSLLLDNVREQCLEPRQLKRLKTTISPSNKASQNLFRSFASRFDVDCKVSPFLSKQALQPLEPEPFETQHEPEDLYTLGRWDWN</sequence>
<name>A0A137Y791_9GAMM</name>
<accession>A0A150I2B1</accession>
<gene>
    <name evidence="8 9" type="primary">ectA</name>
    <name evidence="9" type="ORF">AVENLUH5627_00412</name>
</gene>
<dbReference type="InterPro" id="IPR000182">
    <property type="entry name" value="GNAT_dom"/>
</dbReference>
<dbReference type="PATRIC" id="fig|52133.18.peg.427"/>
<dbReference type="Pfam" id="PF00583">
    <property type="entry name" value="Acetyltransf_1"/>
    <property type="match status" value="1"/>
</dbReference>
<evidence type="ECO:0000256" key="4">
    <source>
        <dbReference type="ARBA" id="ARBA00017935"/>
    </source>
</evidence>
<evidence type="ECO:0000256" key="6">
    <source>
        <dbReference type="ARBA" id="ARBA00023315"/>
    </source>
</evidence>
<dbReference type="NCBIfam" id="TIGR02406">
    <property type="entry name" value="ectoine_EctA"/>
    <property type="match status" value="1"/>
</dbReference>
<dbReference type="RefSeq" id="WP_004881727.1">
    <property type="nucleotide sequence ID" value="NZ_BCLZ01000020.1"/>
</dbReference>
<evidence type="ECO:0000256" key="3">
    <source>
        <dbReference type="ARBA" id="ARBA00012355"/>
    </source>
</evidence>
<evidence type="ECO:0000256" key="2">
    <source>
        <dbReference type="ARBA" id="ARBA00010712"/>
    </source>
</evidence>
<dbReference type="EMBL" id="JRUE01000047">
    <property type="protein sequence ID" value="KXZ73827.1"/>
    <property type="molecule type" value="Genomic_DNA"/>
</dbReference>
<comment type="caution">
    <text evidence="9">The sequence shown here is derived from an EMBL/GenBank/DDBJ whole genome shotgun (WGS) entry which is preliminary data.</text>
</comment>
<dbReference type="GO" id="GO:0019491">
    <property type="term" value="P:ectoine biosynthetic process"/>
    <property type="evidence" value="ECO:0007669"/>
    <property type="project" value="UniProtKB-UniPathway"/>
</dbReference>
<comment type="pathway">
    <text evidence="1 8">Amine and polyamine biosynthesis; ectoine biosynthesis; L-ectoine from L-aspartate 4-semialdehyde: step 2/3.</text>
</comment>
<dbReference type="InterPro" id="IPR012772">
    <property type="entry name" value="Ectoine_EctA"/>
</dbReference>
<keyword evidence="6 8" id="KW-0012">Acyltransferase</keyword>
<dbReference type="PROSITE" id="PS51186">
    <property type="entry name" value="GNAT"/>
    <property type="match status" value="1"/>
</dbReference>
<dbReference type="AlphaFoldDB" id="A0A137Y791"/>
<organism evidence="9 10">
    <name type="scientific">Acinetobacter venetianus</name>
    <dbReference type="NCBI Taxonomy" id="52133"/>
    <lineage>
        <taxon>Bacteria</taxon>
        <taxon>Pseudomonadati</taxon>
        <taxon>Pseudomonadota</taxon>
        <taxon>Gammaproteobacteria</taxon>
        <taxon>Moraxellales</taxon>
        <taxon>Moraxellaceae</taxon>
        <taxon>Acinetobacter</taxon>
    </lineage>
</organism>
<evidence type="ECO:0000256" key="1">
    <source>
        <dbReference type="ARBA" id="ARBA00004978"/>
    </source>
</evidence>
<comment type="catalytic activity">
    <reaction evidence="7 8">
        <text>L-2,4-diaminobutanoate + acetyl-CoA = (2S)-4-acetamido-2-aminobutanoate + CoA + H(+)</text>
        <dbReference type="Rhea" id="RHEA:16901"/>
        <dbReference type="ChEBI" id="CHEBI:15378"/>
        <dbReference type="ChEBI" id="CHEBI:57287"/>
        <dbReference type="ChEBI" id="CHEBI:57288"/>
        <dbReference type="ChEBI" id="CHEBI:58761"/>
        <dbReference type="ChEBI" id="CHEBI:58929"/>
        <dbReference type="EC" id="2.3.1.178"/>
    </reaction>
</comment>
<dbReference type="Gene3D" id="3.40.630.30">
    <property type="match status" value="1"/>
</dbReference>
<evidence type="ECO:0000313" key="10">
    <source>
        <dbReference type="Proteomes" id="UP000075680"/>
    </source>
</evidence>
<dbReference type="EC" id="2.3.1.178" evidence="3 8"/>
<dbReference type="SUPFAM" id="SSF55729">
    <property type="entry name" value="Acyl-CoA N-acyltransferases (Nat)"/>
    <property type="match status" value="1"/>
</dbReference>
<dbReference type="GeneID" id="58195883"/>
<evidence type="ECO:0000256" key="7">
    <source>
        <dbReference type="ARBA" id="ARBA00048924"/>
    </source>
</evidence>
<proteinExistence type="inferred from homology"/>
<dbReference type="GO" id="GO:0033816">
    <property type="term" value="F:diaminobutyrate acetyltransferase activity"/>
    <property type="evidence" value="ECO:0007669"/>
    <property type="project" value="UniProtKB-EC"/>
</dbReference>
<reference evidence="9 10" key="1">
    <citation type="journal article" date="2016" name="Sci. Rep.">
        <title>Genomic and phenotypic characterization of the species Acinetobacter venetianus.</title>
        <authorList>
            <person name="Fondi M."/>
            <person name="Maida I."/>
            <person name="Perrin E."/>
            <person name="Orlandini V."/>
            <person name="La Torre L."/>
            <person name="Bosi E."/>
            <person name="Negroni A."/>
            <person name="Zanaroli G."/>
            <person name="Fava F."/>
            <person name="Decorosi F."/>
            <person name="Giovannetti L."/>
            <person name="Viti C."/>
            <person name="Vaneechoutte M."/>
            <person name="Dijkshoorn L."/>
            <person name="Fani R."/>
        </authorList>
    </citation>
    <scope>NUCLEOTIDE SEQUENCE [LARGE SCALE GENOMIC DNA]</scope>
    <source>
        <strain evidence="9 10">LUH5627</strain>
    </source>
</reference>
<dbReference type="Proteomes" id="UP000075680">
    <property type="component" value="Unassembled WGS sequence"/>
</dbReference>
<evidence type="ECO:0000256" key="5">
    <source>
        <dbReference type="ARBA" id="ARBA00022679"/>
    </source>
</evidence>
<dbReference type="InterPro" id="IPR016181">
    <property type="entry name" value="Acyl_CoA_acyltransferase"/>
</dbReference>
<protein>
    <recommendedName>
        <fullName evidence="4 8">L-2,4-diaminobutyric acid acetyltransferase</fullName>
        <shortName evidence="8">DABA acetyltransferase</shortName>
        <ecNumber evidence="3 8">2.3.1.178</ecNumber>
    </recommendedName>
</protein>
<comment type="similarity">
    <text evidence="2 8">Belongs to the acetyltransferase family. EctA subfamily.</text>
</comment>